<dbReference type="InterPro" id="IPR027417">
    <property type="entry name" value="P-loop_NTPase"/>
</dbReference>
<evidence type="ECO:0000256" key="1">
    <source>
        <dbReference type="ARBA" id="ARBA00008765"/>
    </source>
</evidence>
<organism evidence="12 13">
    <name type="scientific">Nannochloropsis salina CCMP1776</name>
    <dbReference type="NCBI Taxonomy" id="1027361"/>
    <lineage>
        <taxon>Eukaryota</taxon>
        <taxon>Sar</taxon>
        <taxon>Stramenopiles</taxon>
        <taxon>Ochrophyta</taxon>
        <taxon>Eustigmatophyceae</taxon>
        <taxon>Eustigmatales</taxon>
        <taxon>Monodopsidaceae</taxon>
        <taxon>Microchloropsis</taxon>
        <taxon>Microchloropsis salina</taxon>
    </lineage>
</organism>
<dbReference type="Gene3D" id="3.40.50.300">
    <property type="entry name" value="P-loop containing nucleotide triphosphate hydrolases"/>
    <property type="match status" value="3"/>
</dbReference>
<dbReference type="GO" id="GO:0005524">
    <property type="term" value="F:ATP binding"/>
    <property type="evidence" value="ECO:0007669"/>
    <property type="project" value="UniProtKB-KW"/>
</dbReference>
<accession>A0A4D9D3C5</accession>
<evidence type="ECO:0000313" key="12">
    <source>
        <dbReference type="EMBL" id="TFJ86042.1"/>
    </source>
</evidence>
<dbReference type="PANTHER" id="PTHR47959">
    <property type="entry name" value="ATP-DEPENDENT RNA HELICASE RHLE-RELATED"/>
    <property type="match status" value="1"/>
</dbReference>
<dbReference type="Pfam" id="PF00271">
    <property type="entry name" value="Helicase_C"/>
    <property type="match status" value="1"/>
</dbReference>
<evidence type="ECO:0000256" key="4">
    <source>
        <dbReference type="ARBA" id="ARBA00022801"/>
    </source>
</evidence>
<dbReference type="CDD" id="cd18787">
    <property type="entry name" value="SF2_C_DEAD"/>
    <property type="match status" value="1"/>
</dbReference>
<dbReference type="InterPro" id="IPR014001">
    <property type="entry name" value="Helicase_ATP-bd"/>
</dbReference>
<dbReference type="InterPro" id="IPR013320">
    <property type="entry name" value="ConA-like_dom_sf"/>
</dbReference>
<feature type="domain" description="Helicase ATP-binding" evidence="10">
    <location>
        <begin position="300"/>
        <end position="439"/>
    </location>
</feature>
<keyword evidence="3 8" id="KW-0547">Nucleotide-binding</keyword>
<evidence type="ECO:0000256" key="7">
    <source>
        <dbReference type="ARBA" id="ARBA00022840"/>
    </source>
</evidence>
<name>A0A4D9D3C5_9STRA</name>
<dbReference type="SMART" id="SM00487">
    <property type="entry name" value="DEXDc"/>
    <property type="match status" value="1"/>
</dbReference>
<evidence type="ECO:0000256" key="5">
    <source>
        <dbReference type="ARBA" id="ARBA00022806"/>
    </source>
</evidence>
<comment type="similarity">
    <text evidence="1">Belongs to the DEAD box helicase family. DDX1 subfamily.</text>
</comment>
<dbReference type="PROSITE" id="PS51192">
    <property type="entry name" value="HELICASE_ATP_BIND_1"/>
    <property type="match status" value="1"/>
</dbReference>
<dbReference type="OrthoDB" id="1735at2759"/>
<proteinExistence type="inferred from homology"/>
<dbReference type="InterPro" id="IPR050079">
    <property type="entry name" value="DEAD_box_RNA_helicase"/>
</dbReference>
<keyword evidence="5 8" id="KW-0347">Helicase</keyword>
<sequence length="773" mass="83775">MAGGFESLGLGEELIQAIEGDLNWLLPTDVQDEAIPLILGGGDVMAAAETGSGKTAAFALPVLQLVMETKRREAEGKSGTTCGAGEAKNERDWRLSGVDRDGMLGIEGVDGSKAFVTTSRWVGGRSTLGVCKGKAYFEATLLEEGNQGVGRVGWSTARANYNLGTDKYGFGYGGTGKKSHEGRFETYGEIFKKGDVIGSFLDLEKGTVGFSKNGVYLGDAFVMEESLKGLAWFPAVALKEARIQINFTGPFRHPVPTERGFLGVAELPLDGVLKPDFSKHSASGAGSGGGKGGGNSLGSPFAIIIEPARDLAEQVYSCICDYSRHVEGVDIALVMGGNDQRETKAGLRSGCDIVVGTIGKLMDFMKRGLLNMDRARFLILDEADRFLEAGERADVITIYQRLPKGGVGDQRLQVCFFSATLHSPEITELAKAICDRPTWVDLKGKDSVPEAVHHVVVEMDPEDSALQALLHPTSSPAAQHVVTDNVHVASSLSQDPQDVERRSDMIKRLKPLVLLKIIEAYDMEQCIIFCRTNLDCNNLEKFLNLAGGGQVFKGKVEKGKENIYSCCVLAGMRSMDERRRNLQAFKDGDVRFLICTDVAARGIDIQNLPFVINYTLPDAVENYIHRVGRVGRADCLGLAISLVAASGHQEKVWYHTCTNKGKGCSNREVTDKGGCTVWFDEYDMLRQVEARLHTESIPHLVPPNFALPPAIKSSLGGAKYGEAVSNQVVNETVAKHVALLRPAVQELIDLEQRAQTTWLSLRQRYGGGRPGLG</sequence>
<comment type="caution">
    <text evidence="12">The sequence shown here is derived from an EMBL/GenBank/DDBJ whole genome shotgun (WGS) entry which is preliminary data.</text>
</comment>
<dbReference type="AlphaFoldDB" id="A0A4D9D3C5"/>
<evidence type="ECO:0000259" key="10">
    <source>
        <dbReference type="PROSITE" id="PS51192"/>
    </source>
</evidence>
<dbReference type="SUPFAM" id="SSF52540">
    <property type="entry name" value="P-loop containing nucleoside triphosphate hydrolases"/>
    <property type="match status" value="2"/>
</dbReference>
<evidence type="ECO:0000313" key="13">
    <source>
        <dbReference type="Proteomes" id="UP000355283"/>
    </source>
</evidence>
<dbReference type="InterPro" id="IPR001870">
    <property type="entry name" value="B30.2/SPRY"/>
</dbReference>
<evidence type="ECO:0000256" key="3">
    <source>
        <dbReference type="ARBA" id="ARBA00022741"/>
    </source>
</evidence>
<keyword evidence="7 8" id="KW-0067">ATP-binding</keyword>
<evidence type="ECO:0008006" key="14">
    <source>
        <dbReference type="Google" id="ProtNLM"/>
    </source>
</evidence>
<dbReference type="GO" id="GO:0004527">
    <property type="term" value="F:exonuclease activity"/>
    <property type="evidence" value="ECO:0007669"/>
    <property type="project" value="UniProtKB-KW"/>
</dbReference>
<dbReference type="SMART" id="SM00449">
    <property type="entry name" value="SPRY"/>
    <property type="match status" value="1"/>
</dbReference>
<dbReference type="PROSITE" id="PS50188">
    <property type="entry name" value="B302_SPRY"/>
    <property type="match status" value="1"/>
</dbReference>
<evidence type="ECO:0000256" key="6">
    <source>
        <dbReference type="ARBA" id="ARBA00022839"/>
    </source>
</evidence>
<dbReference type="InterPro" id="IPR003877">
    <property type="entry name" value="SPRY_dom"/>
</dbReference>
<dbReference type="PROSITE" id="PS00039">
    <property type="entry name" value="DEAD_ATP_HELICASE"/>
    <property type="match status" value="1"/>
</dbReference>
<feature type="domain" description="B30.2/SPRY" evidence="9">
    <location>
        <begin position="73"/>
        <end position="252"/>
    </location>
</feature>
<protein>
    <recommendedName>
        <fullName evidence="14">ATP-dependent RNA helicase DDX1</fullName>
    </recommendedName>
</protein>
<gene>
    <name evidence="12" type="ORF">NSK_002862</name>
</gene>
<dbReference type="Pfam" id="PF00622">
    <property type="entry name" value="SPRY"/>
    <property type="match status" value="1"/>
</dbReference>
<keyword evidence="13" id="KW-1185">Reference proteome</keyword>
<dbReference type="InterPro" id="IPR001650">
    <property type="entry name" value="Helicase_C-like"/>
</dbReference>
<dbReference type="PROSITE" id="PS51194">
    <property type="entry name" value="HELICASE_CTER"/>
    <property type="match status" value="1"/>
</dbReference>
<dbReference type="SUPFAM" id="SSF49899">
    <property type="entry name" value="Concanavalin A-like lectins/glucanases"/>
    <property type="match status" value="1"/>
</dbReference>
<evidence type="ECO:0000259" key="9">
    <source>
        <dbReference type="PROSITE" id="PS50188"/>
    </source>
</evidence>
<evidence type="ECO:0000256" key="2">
    <source>
        <dbReference type="ARBA" id="ARBA00022722"/>
    </source>
</evidence>
<dbReference type="Proteomes" id="UP000355283">
    <property type="component" value="Unassembled WGS sequence"/>
</dbReference>
<evidence type="ECO:0000259" key="11">
    <source>
        <dbReference type="PROSITE" id="PS51194"/>
    </source>
</evidence>
<dbReference type="PANTHER" id="PTHR47959:SF13">
    <property type="entry name" value="ATP-DEPENDENT RNA HELICASE RHLE"/>
    <property type="match status" value="1"/>
</dbReference>
<dbReference type="Pfam" id="PF00270">
    <property type="entry name" value="DEAD"/>
    <property type="match status" value="2"/>
</dbReference>
<dbReference type="InterPro" id="IPR043136">
    <property type="entry name" value="B30.2/SPRY_sf"/>
</dbReference>
<keyword evidence="4 8" id="KW-0378">Hydrolase</keyword>
<reference evidence="12 13" key="1">
    <citation type="submission" date="2019-01" db="EMBL/GenBank/DDBJ databases">
        <title>Nuclear Genome Assembly of the Microalgal Biofuel strain Nannochloropsis salina CCMP1776.</title>
        <authorList>
            <person name="Hovde B."/>
        </authorList>
    </citation>
    <scope>NUCLEOTIDE SEQUENCE [LARGE SCALE GENOMIC DNA]</scope>
    <source>
        <strain evidence="12 13">CCMP1776</strain>
    </source>
</reference>
<dbReference type="InterPro" id="IPR011545">
    <property type="entry name" value="DEAD/DEAH_box_helicase_dom"/>
</dbReference>
<dbReference type="GO" id="GO:0005829">
    <property type="term" value="C:cytosol"/>
    <property type="evidence" value="ECO:0007669"/>
    <property type="project" value="TreeGrafter"/>
</dbReference>
<dbReference type="Gene3D" id="2.60.120.920">
    <property type="match status" value="1"/>
</dbReference>
<keyword evidence="6" id="KW-0269">Exonuclease</keyword>
<feature type="domain" description="Helicase C-terminal" evidence="11">
    <location>
        <begin position="516"/>
        <end position="709"/>
    </location>
</feature>
<evidence type="ECO:0000256" key="8">
    <source>
        <dbReference type="RuleBase" id="RU000492"/>
    </source>
</evidence>
<dbReference type="InterPro" id="IPR000629">
    <property type="entry name" value="RNA-helicase_DEAD-box_CS"/>
</dbReference>
<dbReference type="GO" id="GO:0003676">
    <property type="term" value="F:nucleic acid binding"/>
    <property type="evidence" value="ECO:0007669"/>
    <property type="project" value="InterPro"/>
</dbReference>
<dbReference type="SMART" id="SM00490">
    <property type="entry name" value="HELICc"/>
    <property type="match status" value="1"/>
</dbReference>
<keyword evidence="2" id="KW-0540">Nuclease</keyword>
<dbReference type="EMBL" id="SDOX01000010">
    <property type="protein sequence ID" value="TFJ86042.1"/>
    <property type="molecule type" value="Genomic_DNA"/>
</dbReference>
<dbReference type="GO" id="GO:0003724">
    <property type="term" value="F:RNA helicase activity"/>
    <property type="evidence" value="ECO:0007669"/>
    <property type="project" value="TreeGrafter"/>
</dbReference>